<dbReference type="InterPro" id="IPR029058">
    <property type="entry name" value="AB_hydrolase_fold"/>
</dbReference>
<reference evidence="2 3" key="1">
    <citation type="submission" date="2023-02" db="EMBL/GenBank/DDBJ databases">
        <title>LHISI_Scaffold_Assembly.</title>
        <authorList>
            <person name="Stuart O.P."/>
            <person name="Cleave R."/>
            <person name="Magrath M.J.L."/>
            <person name="Mikheyev A.S."/>
        </authorList>
    </citation>
    <scope>NUCLEOTIDE SEQUENCE [LARGE SCALE GENOMIC DNA]</scope>
    <source>
        <strain evidence="2">Daus_M_001</strain>
        <tissue evidence="2">Leg muscle</tissue>
    </source>
</reference>
<evidence type="ECO:0000256" key="1">
    <source>
        <dbReference type="ARBA" id="ARBA00009431"/>
    </source>
</evidence>
<keyword evidence="3" id="KW-1185">Reference proteome</keyword>
<evidence type="ECO:0000313" key="2">
    <source>
        <dbReference type="EMBL" id="KAJ8866298.1"/>
    </source>
</evidence>
<dbReference type="PROSITE" id="PS00560">
    <property type="entry name" value="CARBOXYPEPT_SER_HIS"/>
    <property type="match status" value="1"/>
</dbReference>
<accession>A0ABQ9G289</accession>
<comment type="similarity">
    <text evidence="1">Belongs to the peptidase S10 family.</text>
</comment>
<sequence>MAMLMFSVCSRYNNPYNYLHPEKVERPGNYADFLRRDDVRQALHVGGRLFQELSIDVYFHMEPDMMVSVKPWVEELLNAGYRVVYYSGQMDIIVAYPLSVHFYASLQFDAAEEYHIAERVPWYVAGELAGYAKTAGNFTEVMVRNAGHMVPSDQPAWALDLVHRVTSGKGF</sequence>
<proteinExistence type="inferred from homology"/>
<dbReference type="Pfam" id="PF00450">
    <property type="entry name" value="Peptidase_S10"/>
    <property type="match status" value="1"/>
</dbReference>
<dbReference type="Gene3D" id="3.40.50.1820">
    <property type="entry name" value="alpha/beta hydrolase"/>
    <property type="match status" value="1"/>
</dbReference>
<comment type="caution">
    <text evidence="2">The sequence shown here is derived from an EMBL/GenBank/DDBJ whole genome shotgun (WGS) entry which is preliminary data.</text>
</comment>
<gene>
    <name evidence="2" type="ORF">PR048_032141</name>
</gene>
<dbReference type="EMBL" id="JARBHB010000016">
    <property type="protein sequence ID" value="KAJ8866298.1"/>
    <property type="molecule type" value="Genomic_DNA"/>
</dbReference>
<dbReference type="SUPFAM" id="SSF53474">
    <property type="entry name" value="alpha/beta-Hydrolases"/>
    <property type="match status" value="1"/>
</dbReference>
<dbReference type="Proteomes" id="UP001159363">
    <property type="component" value="Chromosome 15"/>
</dbReference>
<evidence type="ECO:0000313" key="3">
    <source>
        <dbReference type="Proteomes" id="UP001159363"/>
    </source>
</evidence>
<dbReference type="InterPro" id="IPR033124">
    <property type="entry name" value="Ser_caboxypep_his_AS"/>
</dbReference>
<dbReference type="InterPro" id="IPR001563">
    <property type="entry name" value="Peptidase_S10"/>
</dbReference>
<protein>
    <recommendedName>
        <fullName evidence="4">Serine carboxypeptidase</fullName>
    </recommendedName>
</protein>
<name>A0ABQ9G289_9NEOP</name>
<organism evidence="2 3">
    <name type="scientific">Dryococelus australis</name>
    <dbReference type="NCBI Taxonomy" id="614101"/>
    <lineage>
        <taxon>Eukaryota</taxon>
        <taxon>Metazoa</taxon>
        <taxon>Ecdysozoa</taxon>
        <taxon>Arthropoda</taxon>
        <taxon>Hexapoda</taxon>
        <taxon>Insecta</taxon>
        <taxon>Pterygota</taxon>
        <taxon>Neoptera</taxon>
        <taxon>Polyneoptera</taxon>
        <taxon>Phasmatodea</taxon>
        <taxon>Verophasmatodea</taxon>
        <taxon>Anareolatae</taxon>
        <taxon>Phasmatidae</taxon>
        <taxon>Eurycanthinae</taxon>
        <taxon>Dryococelus</taxon>
    </lineage>
</organism>
<evidence type="ECO:0008006" key="4">
    <source>
        <dbReference type="Google" id="ProtNLM"/>
    </source>
</evidence>